<protein>
    <submittedName>
        <fullName evidence="1">Uncharacterized protein</fullName>
    </submittedName>
</protein>
<organism evidence="1 2">
    <name type="scientific">Oryza meyeriana var. granulata</name>
    <dbReference type="NCBI Taxonomy" id="110450"/>
    <lineage>
        <taxon>Eukaryota</taxon>
        <taxon>Viridiplantae</taxon>
        <taxon>Streptophyta</taxon>
        <taxon>Embryophyta</taxon>
        <taxon>Tracheophyta</taxon>
        <taxon>Spermatophyta</taxon>
        <taxon>Magnoliopsida</taxon>
        <taxon>Liliopsida</taxon>
        <taxon>Poales</taxon>
        <taxon>Poaceae</taxon>
        <taxon>BOP clade</taxon>
        <taxon>Oryzoideae</taxon>
        <taxon>Oryzeae</taxon>
        <taxon>Oryzinae</taxon>
        <taxon>Oryza</taxon>
        <taxon>Oryza meyeriana</taxon>
    </lineage>
</organism>
<comment type="caution">
    <text evidence="1">The sequence shown here is derived from an EMBL/GenBank/DDBJ whole genome shotgun (WGS) entry which is preliminary data.</text>
</comment>
<gene>
    <name evidence="1" type="ORF">E2562_018250</name>
</gene>
<name>A0A6G1CH56_9ORYZ</name>
<proteinExistence type="predicted"/>
<evidence type="ECO:0000313" key="1">
    <source>
        <dbReference type="EMBL" id="KAF0899381.1"/>
    </source>
</evidence>
<dbReference type="Proteomes" id="UP000479710">
    <property type="component" value="Unassembled WGS sequence"/>
</dbReference>
<dbReference type="AlphaFoldDB" id="A0A6G1CH56"/>
<keyword evidence="2" id="KW-1185">Reference proteome</keyword>
<dbReference type="EMBL" id="SPHZ02000009">
    <property type="protein sequence ID" value="KAF0899381.1"/>
    <property type="molecule type" value="Genomic_DNA"/>
</dbReference>
<reference evidence="1 2" key="1">
    <citation type="submission" date="2019-11" db="EMBL/GenBank/DDBJ databases">
        <title>Whole genome sequence of Oryza granulata.</title>
        <authorList>
            <person name="Li W."/>
        </authorList>
    </citation>
    <scope>NUCLEOTIDE SEQUENCE [LARGE SCALE GENOMIC DNA]</scope>
    <source>
        <strain evidence="2">cv. Menghai</strain>
        <tissue evidence="1">Leaf</tissue>
    </source>
</reference>
<evidence type="ECO:0000313" key="2">
    <source>
        <dbReference type="Proteomes" id="UP000479710"/>
    </source>
</evidence>
<sequence length="88" mass="9659">MAWRGSEAAGVVDAFKAASVPSLESRGEDGTRVAYLRSWTTQVRRAGKITGWEKGVGGGLPRWVGAWQRGVGLKVEPRRRSLRCRDTC</sequence>
<accession>A0A6G1CH56</accession>